<keyword evidence="2" id="KW-0378">Hydrolase</keyword>
<dbReference type="GO" id="GO:0016798">
    <property type="term" value="F:hydrolase activity, acting on glycosyl bonds"/>
    <property type="evidence" value="ECO:0007669"/>
    <property type="project" value="UniProtKB-KW"/>
</dbReference>
<dbReference type="EMBL" id="CP051680">
    <property type="protein sequence ID" value="QJD88218.1"/>
    <property type="molecule type" value="Genomic_DNA"/>
</dbReference>
<keyword evidence="2" id="KW-0326">Glycosidase</keyword>
<evidence type="ECO:0000313" key="2">
    <source>
        <dbReference type="EMBL" id="QJD88218.1"/>
    </source>
</evidence>
<name>A0A7Z2VRM8_9BACL</name>
<evidence type="ECO:0000259" key="1">
    <source>
        <dbReference type="Pfam" id="PF09992"/>
    </source>
</evidence>
<evidence type="ECO:0000313" key="3">
    <source>
        <dbReference type="Proteomes" id="UP000502248"/>
    </source>
</evidence>
<dbReference type="AlphaFoldDB" id="A0A7Z2VRM8"/>
<accession>A0A7Z2VRM8</accession>
<sequence length="261" mass="28611">MTKVKLGLLGLFVLVALGLILAIMLKVLASDEAAYEELNMPRDYVYGKELASNGMELHYLRTRPSNVSLVPIHNNVTAASYYGINGGFFYQEALLSIAVVNDVPVNEEKGYGTGAENAKYARGTLVWDGASDRLSVQVVRRSSELTVTDRSQFWAQGGISMGLGKNESWVEQSMVESAPLPDQLCLRSAAVYDEEGSLYLIVSATKATLADFRAAILERIGEGRLVDGIFLDGDGSSQMRNREIKLRGDGRPVVQMIRLIR</sequence>
<gene>
    <name evidence="2" type="ORF">HH215_17860</name>
</gene>
<organism evidence="2 3">
    <name type="scientific">Cohnella herbarum</name>
    <dbReference type="NCBI Taxonomy" id="2728023"/>
    <lineage>
        <taxon>Bacteria</taxon>
        <taxon>Bacillati</taxon>
        <taxon>Bacillota</taxon>
        <taxon>Bacilli</taxon>
        <taxon>Bacillales</taxon>
        <taxon>Paenibacillaceae</taxon>
        <taxon>Cohnella</taxon>
    </lineage>
</organism>
<dbReference type="InterPro" id="IPR018711">
    <property type="entry name" value="NAGPA"/>
</dbReference>
<reference evidence="2 3" key="1">
    <citation type="submission" date="2020-04" db="EMBL/GenBank/DDBJ databases">
        <title>Genome sequencing of novel species.</title>
        <authorList>
            <person name="Heo J."/>
            <person name="Kim S.-J."/>
            <person name="Kim J.-S."/>
            <person name="Hong S.-B."/>
            <person name="Kwon S.-W."/>
        </authorList>
    </citation>
    <scope>NUCLEOTIDE SEQUENCE [LARGE SCALE GENOMIC DNA]</scope>
    <source>
        <strain evidence="2 3">MFER-1</strain>
    </source>
</reference>
<dbReference type="Pfam" id="PF09992">
    <property type="entry name" value="NAGPA"/>
    <property type="match status" value="1"/>
</dbReference>
<dbReference type="KEGG" id="cheb:HH215_17860"/>
<dbReference type="Proteomes" id="UP000502248">
    <property type="component" value="Chromosome"/>
</dbReference>
<keyword evidence="3" id="KW-1185">Reference proteome</keyword>
<protein>
    <submittedName>
        <fullName evidence="2">Phosphodiester glycosidase family protein</fullName>
    </submittedName>
</protein>
<proteinExistence type="predicted"/>
<feature type="domain" description="Phosphodiester glycosidase" evidence="1">
    <location>
        <begin position="154"/>
        <end position="257"/>
    </location>
</feature>